<evidence type="ECO:0000256" key="3">
    <source>
        <dbReference type="RuleBase" id="RU363019"/>
    </source>
</evidence>
<evidence type="ECO:0000256" key="2">
    <source>
        <dbReference type="ARBA" id="ARBA00023235"/>
    </source>
</evidence>
<evidence type="ECO:0000259" key="5">
    <source>
        <dbReference type="PROSITE" id="PS50072"/>
    </source>
</evidence>
<dbReference type="Gene3D" id="2.40.100.10">
    <property type="entry name" value="Cyclophilin-like"/>
    <property type="match status" value="1"/>
</dbReference>
<organism evidence="6 7">
    <name type="scientific">Candidatus Portnoybacteria bacterium CG11_big_fil_rev_8_21_14_0_20_40_15</name>
    <dbReference type="NCBI Taxonomy" id="1974817"/>
    <lineage>
        <taxon>Bacteria</taxon>
        <taxon>Candidatus Portnoyibacteriota</taxon>
    </lineage>
</organism>
<dbReference type="Proteomes" id="UP000229317">
    <property type="component" value="Unassembled WGS sequence"/>
</dbReference>
<protein>
    <recommendedName>
        <fullName evidence="3">Peptidyl-prolyl cis-trans isomerase</fullName>
        <shortName evidence="3">PPIase</shortName>
        <ecNumber evidence="3">5.2.1.8</ecNumber>
    </recommendedName>
</protein>
<accession>A0A2H0KV31</accession>
<feature type="compositionally biased region" description="Low complexity" evidence="4">
    <location>
        <begin position="14"/>
        <end position="27"/>
    </location>
</feature>
<evidence type="ECO:0000313" key="6">
    <source>
        <dbReference type="EMBL" id="PIQ75264.1"/>
    </source>
</evidence>
<keyword evidence="2 3" id="KW-0413">Isomerase</keyword>
<dbReference type="InterPro" id="IPR044666">
    <property type="entry name" value="Cyclophilin_A-like"/>
</dbReference>
<dbReference type="PROSITE" id="PS50072">
    <property type="entry name" value="CSA_PPIASE_2"/>
    <property type="match status" value="1"/>
</dbReference>
<dbReference type="PRINTS" id="PR00153">
    <property type="entry name" value="CSAPPISMRASE"/>
</dbReference>
<dbReference type="GO" id="GO:0003755">
    <property type="term" value="F:peptidyl-prolyl cis-trans isomerase activity"/>
    <property type="evidence" value="ECO:0007669"/>
    <property type="project" value="UniProtKB-UniRule"/>
</dbReference>
<comment type="similarity">
    <text evidence="3">Belongs to the cyclophilin-type PPIase family.</text>
</comment>
<comment type="function">
    <text evidence="3">PPIases accelerate the folding of proteins. It catalyzes the cis-trans isomerization of proline imidic peptide bonds in oligopeptides.</text>
</comment>
<name>A0A2H0KV31_9BACT</name>
<feature type="region of interest" description="Disordered" evidence="4">
    <location>
        <begin position="1"/>
        <end position="41"/>
    </location>
</feature>
<dbReference type="EMBL" id="PCVO01000035">
    <property type="protein sequence ID" value="PIQ75264.1"/>
    <property type="molecule type" value="Genomic_DNA"/>
</dbReference>
<dbReference type="Pfam" id="PF00160">
    <property type="entry name" value="Pro_isomerase"/>
    <property type="match status" value="1"/>
</dbReference>
<dbReference type="CDD" id="cd00317">
    <property type="entry name" value="cyclophilin"/>
    <property type="match status" value="1"/>
</dbReference>
<comment type="caution">
    <text evidence="6">The sequence shown here is derived from an EMBL/GenBank/DDBJ whole genome shotgun (WGS) entry which is preliminary data.</text>
</comment>
<sequence length="205" mass="22059">MFDRKSEEPAVDLNNSPASSASGNNNSTQTADQPSSAASTQEALKNNMHTITLETNYGTIEFTTFDADASKTVKNFIDLANKGFYNNLTFHRVIDGFMIQGGDPNGNGTGGPGYQFEDELNPQAESYKGGYVKGVVAMANAGPNTNGSQFFIMVADYSLQHNYTIFGKVTKGQDVADKIAKVAKDSNDKPLSLVIMKSVTVSEMK</sequence>
<dbReference type="EC" id="5.2.1.8" evidence="3"/>
<evidence type="ECO:0000313" key="7">
    <source>
        <dbReference type="Proteomes" id="UP000229317"/>
    </source>
</evidence>
<dbReference type="SUPFAM" id="SSF50891">
    <property type="entry name" value="Cyclophilin-like"/>
    <property type="match status" value="1"/>
</dbReference>
<feature type="domain" description="PPIase cyclophilin-type" evidence="5">
    <location>
        <begin position="47"/>
        <end position="201"/>
    </location>
</feature>
<dbReference type="AlphaFoldDB" id="A0A2H0KV31"/>
<dbReference type="InterPro" id="IPR020892">
    <property type="entry name" value="Cyclophilin-type_PPIase_CS"/>
</dbReference>
<evidence type="ECO:0000256" key="1">
    <source>
        <dbReference type="ARBA" id="ARBA00023110"/>
    </source>
</evidence>
<reference evidence="6 7" key="1">
    <citation type="submission" date="2017-09" db="EMBL/GenBank/DDBJ databases">
        <title>Depth-based differentiation of microbial function through sediment-hosted aquifers and enrichment of novel symbionts in the deep terrestrial subsurface.</title>
        <authorList>
            <person name="Probst A.J."/>
            <person name="Ladd B."/>
            <person name="Jarett J.K."/>
            <person name="Geller-Mcgrath D.E."/>
            <person name="Sieber C.M."/>
            <person name="Emerson J.B."/>
            <person name="Anantharaman K."/>
            <person name="Thomas B.C."/>
            <person name="Malmstrom R."/>
            <person name="Stieglmeier M."/>
            <person name="Klingl A."/>
            <person name="Woyke T."/>
            <person name="Ryan C.M."/>
            <person name="Banfield J.F."/>
        </authorList>
    </citation>
    <scope>NUCLEOTIDE SEQUENCE [LARGE SCALE GENOMIC DNA]</scope>
    <source>
        <strain evidence="6">CG11_big_fil_rev_8_21_14_0_20_40_15</strain>
    </source>
</reference>
<feature type="compositionally biased region" description="Polar residues" evidence="4">
    <location>
        <begin position="28"/>
        <end position="41"/>
    </location>
</feature>
<gene>
    <name evidence="6" type="ORF">COV84_02330</name>
</gene>
<proteinExistence type="inferred from homology"/>
<dbReference type="InterPro" id="IPR002130">
    <property type="entry name" value="Cyclophilin-type_PPIase_dom"/>
</dbReference>
<keyword evidence="1 3" id="KW-0697">Rotamase</keyword>
<dbReference type="GO" id="GO:0006457">
    <property type="term" value="P:protein folding"/>
    <property type="evidence" value="ECO:0007669"/>
    <property type="project" value="InterPro"/>
</dbReference>
<comment type="catalytic activity">
    <reaction evidence="3">
        <text>[protein]-peptidylproline (omega=180) = [protein]-peptidylproline (omega=0)</text>
        <dbReference type="Rhea" id="RHEA:16237"/>
        <dbReference type="Rhea" id="RHEA-COMP:10747"/>
        <dbReference type="Rhea" id="RHEA-COMP:10748"/>
        <dbReference type="ChEBI" id="CHEBI:83833"/>
        <dbReference type="ChEBI" id="CHEBI:83834"/>
        <dbReference type="EC" id="5.2.1.8"/>
    </reaction>
</comment>
<dbReference type="PANTHER" id="PTHR45625">
    <property type="entry name" value="PEPTIDYL-PROLYL CIS-TRANS ISOMERASE-RELATED"/>
    <property type="match status" value="1"/>
</dbReference>
<dbReference type="PANTHER" id="PTHR45625:SF4">
    <property type="entry name" value="PEPTIDYLPROLYL ISOMERASE DOMAIN AND WD REPEAT-CONTAINING PROTEIN 1"/>
    <property type="match status" value="1"/>
</dbReference>
<dbReference type="InterPro" id="IPR029000">
    <property type="entry name" value="Cyclophilin-like_dom_sf"/>
</dbReference>
<dbReference type="PROSITE" id="PS00170">
    <property type="entry name" value="CSA_PPIASE_1"/>
    <property type="match status" value="1"/>
</dbReference>
<evidence type="ECO:0000256" key="4">
    <source>
        <dbReference type="SAM" id="MobiDB-lite"/>
    </source>
</evidence>